<feature type="compositionally biased region" description="Basic and acidic residues" evidence="4">
    <location>
        <begin position="32"/>
        <end position="42"/>
    </location>
</feature>
<feature type="region of interest" description="Disordered" evidence="4">
    <location>
        <begin position="74"/>
        <end position="453"/>
    </location>
</feature>
<evidence type="ECO:0000256" key="2">
    <source>
        <dbReference type="ARBA" id="ARBA00022741"/>
    </source>
</evidence>
<reference evidence="5 6" key="1">
    <citation type="journal article" date="2021" name="Elife">
        <title>Chloroplast acquisition without the gene transfer in kleptoplastic sea slugs, Plakobranchus ocellatus.</title>
        <authorList>
            <person name="Maeda T."/>
            <person name="Takahashi S."/>
            <person name="Yoshida T."/>
            <person name="Shimamura S."/>
            <person name="Takaki Y."/>
            <person name="Nagai Y."/>
            <person name="Toyoda A."/>
            <person name="Suzuki Y."/>
            <person name="Arimoto A."/>
            <person name="Ishii H."/>
            <person name="Satoh N."/>
            <person name="Nishiyama T."/>
            <person name="Hasebe M."/>
            <person name="Maruyama T."/>
            <person name="Minagawa J."/>
            <person name="Obokata J."/>
            <person name="Shigenobu S."/>
        </authorList>
    </citation>
    <scope>NUCLEOTIDE SEQUENCE [LARGE SCALE GENOMIC DNA]</scope>
</reference>
<comment type="caution">
    <text evidence="5">The sequence shown here is derived from an EMBL/GenBank/DDBJ whole genome shotgun (WGS) entry which is preliminary data.</text>
</comment>
<dbReference type="Gene3D" id="3.40.50.300">
    <property type="entry name" value="P-loop containing nucleotide triphosphate hydrolases"/>
    <property type="match status" value="1"/>
</dbReference>
<feature type="compositionally biased region" description="Acidic residues" evidence="4">
    <location>
        <begin position="149"/>
        <end position="160"/>
    </location>
</feature>
<dbReference type="GO" id="GO:0003682">
    <property type="term" value="F:chromatin binding"/>
    <property type="evidence" value="ECO:0007669"/>
    <property type="project" value="TreeGrafter"/>
</dbReference>
<dbReference type="GO" id="GO:0016887">
    <property type="term" value="F:ATP hydrolysis activity"/>
    <property type="evidence" value="ECO:0007669"/>
    <property type="project" value="TreeGrafter"/>
</dbReference>
<organism evidence="5 6">
    <name type="scientific">Elysia marginata</name>
    <dbReference type="NCBI Taxonomy" id="1093978"/>
    <lineage>
        <taxon>Eukaryota</taxon>
        <taxon>Metazoa</taxon>
        <taxon>Spiralia</taxon>
        <taxon>Lophotrochozoa</taxon>
        <taxon>Mollusca</taxon>
        <taxon>Gastropoda</taxon>
        <taxon>Heterobranchia</taxon>
        <taxon>Euthyneura</taxon>
        <taxon>Panpulmonata</taxon>
        <taxon>Sacoglossa</taxon>
        <taxon>Placobranchoidea</taxon>
        <taxon>Plakobranchidae</taxon>
        <taxon>Elysia</taxon>
    </lineage>
</organism>
<dbReference type="PANTHER" id="PTHR23069:SF0">
    <property type="entry name" value="TAT-BINDING HOMOLOG 7"/>
    <property type="match status" value="1"/>
</dbReference>
<feature type="compositionally biased region" description="Acidic residues" evidence="4">
    <location>
        <begin position="319"/>
        <end position="339"/>
    </location>
</feature>
<dbReference type="GO" id="GO:0042393">
    <property type="term" value="F:histone binding"/>
    <property type="evidence" value="ECO:0007669"/>
    <property type="project" value="TreeGrafter"/>
</dbReference>
<gene>
    <name evidence="5" type="ORF">ElyMa_002945200</name>
</gene>
<dbReference type="SUPFAM" id="SSF52540">
    <property type="entry name" value="P-loop containing nucleoside triphosphate hydrolases"/>
    <property type="match status" value="1"/>
</dbReference>
<evidence type="ECO:0000313" key="6">
    <source>
        <dbReference type="Proteomes" id="UP000762676"/>
    </source>
</evidence>
<dbReference type="GO" id="GO:0045815">
    <property type="term" value="P:transcription initiation-coupled chromatin remodeling"/>
    <property type="evidence" value="ECO:0007669"/>
    <property type="project" value="TreeGrafter"/>
</dbReference>
<dbReference type="Proteomes" id="UP000762676">
    <property type="component" value="Unassembled WGS sequence"/>
</dbReference>
<dbReference type="PANTHER" id="PTHR23069">
    <property type="entry name" value="AAA DOMAIN-CONTAINING"/>
    <property type="match status" value="1"/>
</dbReference>
<feature type="compositionally biased region" description="Basic residues" evidence="4">
    <location>
        <begin position="412"/>
        <end position="422"/>
    </location>
</feature>
<feature type="compositionally biased region" description="Acidic residues" evidence="4">
    <location>
        <begin position="248"/>
        <end position="263"/>
    </location>
</feature>
<dbReference type="InterPro" id="IPR027417">
    <property type="entry name" value="P-loop_NTPase"/>
</dbReference>
<dbReference type="AlphaFoldDB" id="A0AAV4I5N7"/>
<dbReference type="GO" id="GO:0005524">
    <property type="term" value="F:ATP binding"/>
    <property type="evidence" value="ECO:0007669"/>
    <property type="project" value="UniProtKB-KW"/>
</dbReference>
<feature type="compositionally biased region" description="Basic residues" evidence="4">
    <location>
        <begin position="443"/>
        <end position="453"/>
    </location>
</feature>
<evidence type="ECO:0000313" key="5">
    <source>
        <dbReference type="EMBL" id="GFS05733.1"/>
    </source>
</evidence>
<feature type="region of interest" description="Disordered" evidence="4">
    <location>
        <begin position="1"/>
        <end position="57"/>
    </location>
</feature>
<keyword evidence="6" id="KW-1185">Reference proteome</keyword>
<evidence type="ECO:0000256" key="1">
    <source>
        <dbReference type="ARBA" id="ARBA00006914"/>
    </source>
</evidence>
<dbReference type="EMBL" id="BMAT01006083">
    <property type="protein sequence ID" value="GFS05733.1"/>
    <property type="molecule type" value="Genomic_DNA"/>
</dbReference>
<dbReference type="GO" id="GO:0006337">
    <property type="term" value="P:nucleosome disassembly"/>
    <property type="evidence" value="ECO:0007669"/>
    <property type="project" value="TreeGrafter"/>
</dbReference>
<protein>
    <submittedName>
        <fullName evidence="5">ATPase family AAA domain-containing protein 2B</fullName>
    </submittedName>
</protein>
<feature type="compositionally biased region" description="Polar residues" evidence="4">
    <location>
        <begin position="359"/>
        <end position="368"/>
    </location>
</feature>
<proteinExistence type="inferred from homology"/>
<evidence type="ECO:0000256" key="3">
    <source>
        <dbReference type="ARBA" id="ARBA00022840"/>
    </source>
</evidence>
<dbReference type="InterPro" id="IPR045199">
    <property type="entry name" value="ATAD2-like"/>
</dbReference>
<feature type="compositionally biased region" description="Low complexity" evidence="4">
    <location>
        <begin position="425"/>
        <end position="435"/>
    </location>
</feature>
<feature type="compositionally biased region" description="Polar residues" evidence="4">
    <location>
        <begin position="163"/>
        <end position="174"/>
    </location>
</feature>
<dbReference type="GO" id="GO:0005634">
    <property type="term" value="C:nucleus"/>
    <property type="evidence" value="ECO:0007669"/>
    <property type="project" value="TreeGrafter"/>
</dbReference>
<comment type="similarity">
    <text evidence="1">Belongs to the AAA ATPase family.</text>
</comment>
<feature type="compositionally biased region" description="Basic and acidic residues" evidence="4">
    <location>
        <begin position="1"/>
        <end position="11"/>
    </location>
</feature>
<evidence type="ECO:0000256" key="4">
    <source>
        <dbReference type="SAM" id="MobiDB-lite"/>
    </source>
</evidence>
<name>A0AAV4I5N7_9GAST</name>
<keyword evidence="2" id="KW-0547">Nucleotide-binding</keyword>
<dbReference type="GO" id="GO:0006334">
    <property type="term" value="P:nucleosome assembly"/>
    <property type="evidence" value="ECO:0007669"/>
    <property type="project" value="TreeGrafter"/>
</dbReference>
<sequence length="542" mass="63139">MVKTRHSDELRLSSPLNDPKFMSLNNERQRRHLDLSTKKTEDAGDSLHASRAYNTDGSNAFNIFEEKVVDSRLRPRTGPGRAYNYLDADSSEDDVKHQTRRFSNRREYSYNQRDQDSHDRLHQRRIKREMIEGDGRSRRLNFRRRTTLPDEESDGTDNEESFGRNSFTQYSSRSQAEHSFGLRTRRSATKQSVITDCKDDEEESEKEMHSLPQRSTRLKQKQQQFSDDEQKPKRTSNSRTRIALEQGDREEQEEDEGVDDEDTEHLRRSSRKRRQIFDTLNQSYIVNMPGRGGKDNKDEDSDDDDEEEDDEEKNSNNNNEDDEDDDEDEEEEEDVENESEQNQSGRVLRKRKNIRRPQPQRTVKSYSLRQHKPRTDLYKAPVQARRVRRVEQSVFATTPTKTTSKQPYLSPAHRRKIRKKSAFHSSSSSTSSSESESSDEKSFKRRKAKSMAKARNRMMPMNMTADALTSSSVLKDRVKSGVSLADVEPMNIDKSVTFDSIGGLGKHIRKLKEMVVFPLLYDKVFQRFKVDPPRGVLFYGPP</sequence>
<feature type="compositionally biased region" description="Basic and acidic residues" evidence="4">
    <location>
        <begin position="128"/>
        <end position="137"/>
    </location>
</feature>
<accession>A0AAV4I5N7</accession>
<keyword evidence="3" id="KW-0067">ATP-binding</keyword>
<feature type="non-terminal residue" evidence="5">
    <location>
        <position position="542"/>
    </location>
</feature>
<feature type="compositionally biased region" description="Polar residues" evidence="4">
    <location>
        <begin position="394"/>
        <end position="407"/>
    </location>
</feature>
<feature type="compositionally biased region" description="Acidic residues" evidence="4">
    <location>
        <begin position="298"/>
        <end position="312"/>
    </location>
</feature>
<feature type="compositionally biased region" description="Basic and acidic residues" evidence="4">
    <location>
        <begin position="104"/>
        <end position="120"/>
    </location>
</feature>